<gene>
    <name evidence="1" type="ORF">OB955_22070</name>
</gene>
<reference evidence="1 2" key="1">
    <citation type="submission" date="2022-09" db="EMBL/GenBank/DDBJ databases">
        <title>Enrichment on poylsaccharides allowed isolation of novel metabolic and taxonomic groups of Haloarchaea.</title>
        <authorList>
            <person name="Sorokin D.Y."/>
            <person name="Elcheninov A.G."/>
            <person name="Khizhniak T.V."/>
            <person name="Kolganova T.V."/>
            <person name="Kublanov I.V."/>
        </authorList>
    </citation>
    <scope>NUCLEOTIDE SEQUENCE [LARGE SCALE GENOMIC DNA]</scope>
    <source>
        <strain evidence="1 2">AArc-m2/3/4</strain>
    </source>
</reference>
<name>A0ABT2QKE5_9EURY</name>
<evidence type="ECO:0008006" key="3">
    <source>
        <dbReference type="Google" id="ProtNLM"/>
    </source>
</evidence>
<proteinExistence type="predicted"/>
<protein>
    <recommendedName>
        <fullName evidence="3">ParB/Sulfiredoxin domain-containing protein</fullName>
    </recommendedName>
</protein>
<dbReference type="EMBL" id="JAOPKB010000018">
    <property type="protein sequence ID" value="MCU4975385.1"/>
    <property type="molecule type" value="Genomic_DNA"/>
</dbReference>
<dbReference type="RefSeq" id="WP_338009123.1">
    <property type="nucleotide sequence ID" value="NZ_JAOPKB010000018.1"/>
</dbReference>
<dbReference type="Proteomes" id="UP001320972">
    <property type="component" value="Unassembled WGS sequence"/>
</dbReference>
<accession>A0ABT2QKE5</accession>
<sequence>MEYNLRRAPQYIWRKMWDYSPAYNILLKIYGYKNRNIQFNPLETFYINPSVLESTVGPISPAAPHKYHIEEINRPFGMSNSIGSILDGDWDVENGDLTDLLTFRAFDNRFRNNQEWQETTYYKKHLKCITNGYQSLGCRSRSELDDKFDYYEELYSKIKNNGVLSQEMLREHPLEGINIALDRNGTPLYIGHGRHRLIISKIIGIDKVPVKILIRHKDLLIPSHGLVEM</sequence>
<organism evidence="1 2">
    <name type="scientific">Natronoglomus mannanivorans</name>
    <dbReference type="NCBI Taxonomy" id="2979990"/>
    <lineage>
        <taxon>Archaea</taxon>
        <taxon>Methanobacteriati</taxon>
        <taxon>Methanobacteriota</taxon>
        <taxon>Stenosarchaea group</taxon>
        <taxon>Halobacteria</taxon>
        <taxon>Halobacteriales</taxon>
        <taxon>Natrialbaceae</taxon>
        <taxon>Natronoglomus</taxon>
    </lineage>
</organism>
<evidence type="ECO:0000313" key="2">
    <source>
        <dbReference type="Proteomes" id="UP001320972"/>
    </source>
</evidence>
<keyword evidence="2" id="KW-1185">Reference proteome</keyword>
<evidence type="ECO:0000313" key="1">
    <source>
        <dbReference type="EMBL" id="MCU4975385.1"/>
    </source>
</evidence>
<comment type="caution">
    <text evidence="1">The sequence shown here is derived from an EMBL/GenBank/DDBJ whole genome shotgun (WGS) entry which is preliminary data.</text>
</comment>